<keyword evidence="2" id="KW-1185">Reference proteome</keyword>
<dbReference type="Proteomes" id="UP000077002">
    <property type="component" value="Unassembled WGS sequence"/>
</dbReference>
<gene>
    <name evidence="1" type="ORF">AYO21_06052</name>
</gene>
<dbReference type="GeneID" id="34601215"/>
<evidence type="ECO:0000313" key="1">
    <source>
        <dbReference type="EMBL" id="OAG39777.1"/>
    </source>
</evidence>
<comment type="caution">
    <text evidence="1">The sequence shown here is derived from an EMBL/GenBank/DDBJ whole genome shotgun (WGS) entry which is preliminary data.</text>
</comment>
<organism evidence="1 2">
    <name type="scientific">Fonsecaea monophora</name>
    <dbReference type="NCBI Taxonomy" id="254056"/>
    <lineage>
        <taxon>Eukaryota</taxon>
        <taxon>Fungi</taxon>
        <taxon>Dikarya</taxon>
        <taxon>Ascomycota</taxon>
        <taxon>Pezizomycotina</taxon>
        <taxon>Eurotiomycetes</taxon>
        <taxon>Chaetothyriomycetidae</taxon>
        <taxon>Chaetothyriales</taxon>
        <taxon>Herpotrichiellaceae</taxon>
        <taxon>Fonsecaea</taxon>
    </lineage>
</organism>
<evidence type="ECO:0008006" key="3">
    <source>
        <dbReference type="Google" id="ProtNLM"/>
    </source>
</evidence>
<dbReference type="RefSeq" id="XP_022511729.1">
    <property type="nucleotide sequence ID" value="XM_022656017.1"/>
</dbReference>
<evidence type="ECO:0000313" key="2">
    <source>
        <dbReference type="Proteomes" id="UP000077002"/>
    </source>
</evidence>
<dbReference type="InterPro" id="IPR051807">
    <property type="entry name" value="Sec-metab_biosynth-assoc"/>
</dbReference>
<name>A0A177F6E1_9EURO</name>
<dbReference type="OrthoDB" id="5519740at2759"/>
<dbReference type="Gene3D" id="3.30.70.1060">
    <property type="entry name" value="Dimeric alpha+beta barrel"/>
    <property type="match status" value="1"/>
</dbReference>
<accession>A0A177F6E1</accession>
<sequence>MATAPPQKSEWLIVVHDLPDTADRRRELLPKHGEDRKNDPAGFWVFGGALLDEPALAGKPMSMAGSCMLAYAESKEEILERLKRDVLVTGKVWDWEKLQVYPFWRPARPSI</sequence>
<dbReference type="SUPFAM" id="SSF54909">
    <property type="entry name" value="Dimeric alpha+beta barrel"/>
    <property type="match status" value="1"/>
</dbReference>
<protein>
    <recommendedName>
        <fullName evidence="3">YCII-related domain-containing protein</fullName>
    </recommendedName>
</protein>
<dbReference type="AlphaFoldDB" id="A0A177F6E1"/>
<dbReference type="PANTHER" id="PTHR33606">
    <property type="entry name" value="PROTEIN YCII"/>
    <property type="match status" value="1"/>
</dbReference>
<reference evidence="1 2" key="1">
    <citation type="submission" date="2016-03" db="EMBL/GenBank/DDBJ databases">
        <title>Draft genome sequence of the Fonsecaea monophora CBS 269.37.</title>
        <authorList>
            <person name="Bombassaro A."/>
            <person name="Vinicius W.A."/>
            <person name="De Hoog S."/>
            <person name="Sun J."/>
            <person name="Souza E.M."/>
            <person name="Raittz R.T."/>
            <person name="Costa F."/>
            <person name="Leao A.C."/>
            <person name="Tadra-Sfeir M.Z."/>
            <person name="Baura V."/>
            <person name="Balsanelli E."/>
            <person name="Pedrosa F.O."/>
            <person name="Moreno L.F."/>
            <person name="Steffens M.B."/>
            <person name="Xi L."/>
            <person name="Bocca A.L."/>
            <person name="Felipe M.S."/>
            <person name="Teixeira M."/>
            <person name="Telles Filho F.Q."/>
            <person name="Azevedo C.M."/>
            <person name="Gomes R."/>
            <person name="Vicente V.A."/>
        </authorList>
    </citation>
    <scope>NUCLEOTIDE SEQUENCE [LARGE SCALE GENOMIC DNA]</scope>
    <source>
        <strain evidence="1 2">CBS 269.37</strain>
    </source>
</reference>
<dbReference type="PANTHER" id="PTHR33606:SF3">
    <property type="entry name" value="PROTEIN YCII"/>
    <property type="match status" value="1"/>
</dbReference>
<proteinExistence type="predicted"/>
<dbReference type="EMBL" id="LVKK01000040">
    <property type="protein sequence ID" value="OAG39777.1"/>
    <property type="molecule type" value="Genomic_DNA"/>
</dbReference>
<dbReference type="InterPro" id="IPR011008">
    <property type="entry name" value="Dimeric_a/b-barrel"/>
</dbReference>